<dbReference type="Proteomes" id="UP001239994">
    <property type="component" value="Unassembled WGS sequence"/>
</dbReference>
<dbReference type="Gene3D" id="1.10.10.60">
    <property type="entry name" value="Homeodomain-like"/>
    <property type="match status" value="1"/>
</dbReference>
<dbReference type="GO" id="GO:0000981">
    <property type="term" value="F:DNA-binding transcription factor activity, RNA polymerase II-specific"/>
    <property type="evidence" value="ECO:0007669"/>
    <property type="project" value="InterPro"/>
</dbReference>
<evidence type="ECO:0000256" key="6">
    <source>
        <dbReference type="ARBA" id="ARBA00023125"/>
    </source>
</evidence>
<organism evidence="13 14">
    <name type="scientific">Electrophorus voltai</name>
    <dbReference type="NCBI Taxonomy" id="2609070"/>
    <lineage>
        <taxon>Eukaryota</taxon>
        <taxon>Metazoa</taxon>
        <taxon>Chordata</taxon>
        <taxon>Craniata</taxon>
        <taxon>Vertebrata</taxon>
        <taxon>Euteleostomi</taxon>
        <taxon>Actinopterygii</taxon>
        <taxon>Neopterygii</taxon>
        <taxon>Teleostei</taxon>
        <taxon>Ostariophysi</taxon>
        <taxon>Gymnotiformes</taxon>
        <taxon>Gymnotoidei</taxon>
        <taxon>Gymnotidae</taxon>
        <taxon>Electrophorus</taxon>
    </lineage>
</organism>
<keyword evidence="8" id="KW-0804">Transcription</keyword>
<keyword evidence="14" id="KW-1185">Reference proteome</keyword>
<sequence>MELEELSGEIASLPNRSFYPSAFGAHPSRSSTAAAVYSLSECPSSLSPECLTPYVPFPNTATAANSQVTFGCRFASSCYSCKAPPNSVYQQNVVNHSVNGNVNGHPADEQDVVSLLRCGDVPNRIREFGYTSPYRRIPGYIDVPVVQRARARDHRRDCAFGAEGYQPWNWSNSWSSQVYCPKDQTQRSHIWKSSLTEDSMLSRPDTNPFLQRVRKKRVPYSKLQLKELEHEYTITKFITKERRRRIASSTNLTERQVTIWFQNRRVKDKKIISKISKDFGPYK</sequence>
<dbReference type="FunFam" id="1.10.10.60:FF:000084">
    <property type="entry name" value="Homeobox protein Hox-D13"/>
    <property type="match status" value="1"/>
</dbReference>
<dbReference type="PROSITE" id="PS00027">
    <property type="entry name" value="HOMEOBOX_1"/>
    <property type="match status" value="1"/>
</dbReference>
<dbReference type="Pfam" id="PF00046">
    <property type="entry name" value="Homeodomain"/>
    <property type="match status" value="1"/>
</dbReference>
<keyword evidence="9 10" id="KW-0539">Nucleus</keyword>
<evidence type="ECO:0000313" key="13">
    <source>
        <dbReference type="EMBL" id="KAK1789553.1"/>
    </source>
</evidence>
<dbReference type="InterPro" id="IPR022067">
    <property type="entry name" value="HoxA13_N"/>
</dbReference>
<dbReference type="GO" id="GO:0033333">
    <property type="term" value="P:fin development"/>
    <property type="evidence" value="ECO:0007669"/>
    <property type="project" value="UniProtKB-ARBA"/>
</dbReference>
<proteinExistence type="inferred from homology"/>
<feature type="domain" description="Homeobox" evidence="12">
    <location>
        <begin position="211"/>
        <end position="271"/>
    </location>
</feature>
<comment type="function">
    <text evidence="1">Sequence-specific transcription factor which is part of a developmental regulatory system that provides cells with specific positional identities on the anterior-posterior axis.</text>
</comment>
<evidence type="ECO:0000256" key="2">
    <source>
        <dbReference type="ARBA" id="ARBA00004123"/>
    </source>
</evidence>
<dbReference type="GO" id="GO:0005634">
    <property type="term" value="C:nucleus"/>
    <property type="evidence" value="ECO:0007669"/>
    <property type="project" value="UniProtKB-SubCell"/>
</dbReference>
<comment type="subcellular location">
    <subcellularLocation>
        <location evidence="2 10 11">Nucleus</location>
    </subcellularLocation>
</comment>
<dbReference type="InterPro" id="IPR009057">
    <property type="entry name" value="Homeodomain-like_sf"/>
</dbReference>
<dbReference type="GO" id="GO:0003677">
    <property type="term" value="F:DNA binding"/>
    <property type="evidence" value="ECO:0007669"/>
    <property type="project" value="UniProtKB-UniRule"/>
</dbReference>
<reference evidence="13" key="1">
    <citation type="submission" date="2023-03" db="EMBL/GenBank/DDBJ databases">
        <title>Electrophorus voltai genome.</title>
        <authorList>
            <person name="Bian C."/>
        </authorList>
    </citation>
    <scope>NUCLEOTIDE SEQUENCE</scope>
    <source>
        <strain evidence="13">CB-2022</strain>
        <tissue evidence="13">Muscle</tissue>
    </source>
</reference>
<protein>
    <recommendedName>
        <fullName evidence="12">Homeobox domain-containing protein</fullName>
    </recommendedName>
</protein>
<dbReference type="CDD" id="cd00086">
    <property type="entry name" value="homeodomain"/>
    <property type="match status" value="1"/>
</dbReference>
<comment type="caution">
    <text evidence="13">The sequence shown here is derived from an EMBL/GenBank/DDBJ whole genome shotgun (WGS) entry which is preliminary data.</text>
</comment>
<evidence type="ECO:0000313" key="14">
    <source>
        <dbReference type="Proteomes" id="UP001239994"/>
    </source>
</evidence>
<name>A0AAD8YY89_9TELE</name>
<dbReference type="InterPro" id="IPR001356">
    <property type="entry name" value="HD"/>
</dbReference>
<keyword evidence="7 10" id="KW-0371">Homeobox</keyword>
<evidence type="ECO:0000256" key="4">
    <source>
        <dbReference type="ARBA" id="ARBA00022473"/>
    </source>
</evidence>
<dbReference type="AlphaFoldDB" id="A0AAD8YY89"/>
<dbReference type="PANTHER" id="PTHR45804">
    <property type="entry name" value="SEGMENTATION PROTEIN FUSHI TARAZU-LIKE PROTEIN"/>
    <property type="match status" value="1"/>
</dbReference>
<evidence type="ECO:0000256" key="8">
    <source>
        <dbReference type="ARBA" id="ARBA00023163"/>
    </source>
</evidence>
<keyword evidence="5" id="KW-0805">Transcription regulation</keyword>
<evidence type="ECO:0000259" key="12">
    <source>
        <dbReference type="PROSITE" id="PS50071"/>
    </source>
</evidence>
<evidence type="ECO:0000256" key="10">
    <source>
        <dbReference type="PROSITE-ProRule" id="PRU00108"/>
    </source>
</evidence>
<dbReference type="PANTHER" id="PTHR45804:SF3">
    <property type="entry name" value="HOMEOBOX PROTEIN HOX-A13"/>
    <property type="match status" value="1"/>
</dbReference>
<evidence type="ECO:0000256" key="7">
    <source>
        <dbReference type="ARBA" id="ARBA00023155"/>
    </source>
</evidence>
<dbReference type="InterPro" id="IPR017970">
    <property type="entry name" value="Homeobox_CS"/>
</dbReference>
<evidence type="ECO:0000256" key="5">
    <source>
        <dbReference type="ARBA" id="ARBA00023015"/>
    </source>
</evidence>
<dbReference type="PROSITE" id="PS50071">
    <property type="entry name" value="HOMEOBOX_2"/>
    <property type="match status" value="1"/>
</dbReference>
<evidence type="ECO:0000256" key="9">
    <source>
        <dbReference type="ARBA" id="ARBA00023242"/>
    </source>
</evidence>
<dbReference type="GO" id="GO:0000122">
    <property type="term" value="P:negative regulation of transcription by RNA polymerase II"/>
    <property type="evidence" value="ECO:0007669"/>
    <property type="project" value="UniProtKB-ARBA"/>
</dbReference>
<evidence type="ECO:0000256" key="11">
    <source>
        <dbReference type="RuleBase" id="RU000682"/>
    </source>
</evidence>
<keyword evidence="6 10" id="KW-0238">DNA-binding</keyword>
<accession>A0AAD8YY89</accession>
<dbReference type="SUPFAM" id="SSF46689">
    <property type="entry name" value="Homeodomain-like"/>
    <property type="match status" value="1"/>
</dbReference>
<evidence type="ECO:0000256" key="3">
    <source>
        <dbReference type="ARBA" id="ARBA00006317"/>
    </source>
</evidence>
<dbReference type="SMART" id="SM00389">
    <property type="entry name" value="HOX"/>
    <property type="match status" value="1"/>
</dbReference>
<evidence type="ECO:0000256" key="1">
    <source>
        <dbReference type="ARBA" id="ARBA00003263"/>
    </source>
</evidence>
<gene>
    <name evidence="13" type="ORF">P4O66_014907</name>
</gene>
<dbReference type="Pfam" id="PF12284">
    <property type="entry name" value="HoxA13_N"/>
    <property type="match status" value="1"/>
</dbReference>
<feature type="DNA-binding region" description="Homeobox" evidence="10">
    <location>
        <begin position="213"/>
        <end position="272"/>
    </location>
</feature>
<dbReference type="InterPro" id="IPR051003">
    <property type="entry name" value="AP_axis_regulatory_Homeobox"/>
</dbReference>
<dbReference type="EMBL" id="JAROKS010000022">
    <property type="protein sequence ID" value="KAK1789553.1"/>
    <property type="molecule type" value="Genomic_DNA"/>
</dbReference>
<comment type="similarity">
    <text evidence="3">Belongs to the Abd-B homeobox family.</text>
</comment>
<keyword evidence="4" id="KW-0217">Developmental protein</keyword>